<sequence>MMSLDFNNGTIAIPAAAAGDVALRTFWGLSLNEWFYVAAIVYTLVQIGSKMFDKWLEYKKMELGGRNE</sequence>
<evidence type="ECO:0000256" key="1">
    <source>
        <dbReference type="SAM" id="Phobius"/>
    </source>
</evidence>
<dbReference type="InterPro" id="IPR019682">
    <property type="entry name" value="Phage_T7_Gp17.5_holin"/>
</dbReference>
<accession>A0A2Z5H4F7</accession>
<dbReference type="KEGG" id="vg:54995192"/>
<dbReference type="EMBL" id="MH370477">
    <property type="protein sequence ID" value="AXC34568.1"/>
    <property type="molecule type" value="Genomic_DNA"/>
</dbReference>
<keyword evidence="1" id="KW-1133">Transmembrane helix</keyword>
<dbReference type="RefSeq" id="YP_009804598.1">
    <property type="nucleotide sequence ID" value="NC_048002.1"/>
</dbReference>
<keyword evidence="1" id="KW-0812">Transmembrane</keyword>
<evidence type="ECO:0000313" key="3">
    <source>
        <dbReference type="Proteomes" id="UP000252591"/>
    </source>
</evidence>
<reference evidence="2" key="1">
    <citation type="submission" date="2018-05" db="EMBL/GenBank/DDBJ databases">
        <title>Genome sequence of Escherichia coli phage SRT7.</title>
        <authorList>
            <person name="Fan X."/>
            <person name="Zhao K."/>
            <person name="Song S."/>
            <person name="Zhao Z."/>
        </authorList>
    </citation>
    <scope>NUCLEOTIDE SEQUENCE [LARGE SCALE GENOMIC DNA]</scope>
</reference>
<dbReference type="Pfam" id="PF10746">
    <property type="entry name" value="Phage_holin_2_2"/>
    <property type="match status" value="1"/>
</dbReference>
<organism evidence="2 3">
    <name type="scientific">Escherichia phage SRT7</name>
    <dbReference type="NCBI Taxonomy" id="2268589"/>
    <lineage>
        <taxon>Viruses</taxon>
        <taxon>Duplodnaviria</taxon>
        <taxon>Heunggongvirae</taxon>
        <taxon>Uroviricota</taxon>
        <taxon>Caudoviricetes</taxon>
        <taxon>Autographivirales</taxon>
        <taxon>Autotranscriptaviridae</taxon>
        <taxon>Studiervirinae</taxon>
        <taxon>Foetvirus</taxon>
        <taxon>Foetvirus P1723</taxon>
        <taxon>Foetvirus SRT7</taxon>
    </lineage>
</organism>
<keyword evidence="3" id="KW-1185">Reference proteome</keyword>
<proteinExistence type="predicted"/>
<name>A0A2Z5H4F7_9CAUD</name>
<keyword evidence="1" id="KW-0472">Membrane</keyword>
<protein>
    <recommendedName>
        <fullName evidence="4">Holin</fullName>
    </recommendedName>
</protein>
<dbReference type="GO" id="GO:0044659">
    <property type="term" value="P:viral release from host cell by cytolysis"/>
    <property type="evidence" value="ECO:0007669"/>
    <property type="project" value="InterPro"/>
</dbReference>
<evidence type="ECO:0000313" key="2">
    <source>
        <dbReference type="EMBL" id="AXC34568.1"/>
    </source>
</evidence>
<dbReference type="Proteomes" id="UP000252591">
    <property type="component" value="Segment"/>
</dbReference>
<evidence type="ECO:0008006" key="4">
    <source>
        <dbReference type="Google" id="ProtNLM"/>
    </source>
</evidence>
<dbReference type="GeneID" id="54995192"/>
<feature type="transmembrane region" description="Helical" evidence="1">
    <location>
        <begin position="34"/>
        <end position="52"/>
    </location>
</feature>